<sequence length="95" mass="10509">MMGPAPRPRPSEKETAQNSVGGREKWMMDGMDTRQKGVKWAGILRTVNPVEAADLENGSCIETAKQEAPRNNHRPGSEWDTLHGSTSKHSLKLKV</sequence>
<feature type="compositionally biased region" description="Basic and acidic residues" evidence="1">
    <location>
        <begin position="64"/>
        <end position="81"/>
    </location>
</feature>
<proteinExistence type="predicted"/>
<name>Q7S7W2_NEUCR</name>
<evidence type="ECO:0000313" key="3">
    <source>
        <dbReference type="Proteomes" id="UP000001805"/>
    </source>
</evidence>
<dbReference type="InParanoid" id="Q7S7W2"/>
<accession>Q7S7W2</accession>
<feature type="region of interest" description="Disordered" evidence="1">
    <location>
        <begin position="1"/>
        <end position="30"/>
    </location>
</feature>
<gene>
    <name evidence="2" type="ORF">NCU01346</name>
</gene>
<dbReference type="PaxDb" id="5141-EFNCRP00000004037"/>
<dbReference type="RefSeq" id="XP_961432.1">
    <property type="nucleotide sequence ID" value="XM_956339.1"/>
</dbReference>
<dbReference type="AlphaFoldDB" id="Q7S7W2"/>
<dbReference type="Proteomes" id="UP000001805">
    <property type="component" value="Chromosome 2, Linkage Group V"/>
</dbReference>
<reference evidence="2 3" key="1">
    <citation type="journal article" date="2003" name="Nature">
        <title>The genome sequence of the filamentous fungus Neurospora crassa.</title>
        <authorList>
            <person name="Galagan J.E."/>
            <person name="Calvo S.E."/>
            <person name="Borkovich K.A."/>
            <person name="Selker E.U."/>
            <person name="Read N.D."/>
            <person name="Jaffe D."/>
            <person name="FitzHugh W."/>
            <person name="Ma L.J."/>
            <person name="Smirnov S."/>
            <person name="Purcell S."/>
            <person name="Rehman B."/>
            <person name="Elkins T."/>
            <person name="Engels R."/>
            <person name="Wang S."/>
            <person name="Nielsen C.B."/>
            <person name="Butler J."/>
            <person name="Endrizzi M."/>
            <person name="Qui D."/>
            <person name="Ianakiev P."/>
            <person name="Bell-Pedersen D."/>
            <person name="Nelson M.A."/>
            <person name="Werner-Washburne M."/>
            <person name="Selitrennikoff C.P."/>
            <person name="Kinsey J.A."/>
            <person name="Braun E.L."/>
            <person name="Zelter A."/>
            <person name="Schulte U."/>
            <person name="Kothe G.O."/>
            <person name="Jedd G."/>
            <person name="Mewes W."/>
            <person name="Staben C."/>
            <person name="Marcotte E."/>
            <person name="Greenberg D."/>
            <person name="Roy A."/>
            <person name="Foley K."/>
            <person name="Naylor J."/>
            <person name="Stange-Thomann N."/>
            <person name="Barrett R."/>
            <person name="Gnerre S."/>
            <person name="Kamal M."/>
            <person name="Kamvysselis M."/>
            <person name="Mauceli E."/>
            <person name="Bielke C."/>
            <person name="Rudd S."/>
            <person name="Frishman D."/>
            <person name="Krystofova S."/>
            <person name="Rasmussen C."/>
            <person name="Metzenberg R.L."/>
            <person name="Perkins D.D."/>
            <person name="Kroken S."/>
            <person name="Cogoni C."/>
            <person name="Macino G."/>
            <person name="Catcheside D."/>
            <person name="Li W."/>
            <person name="Pratt R.J."/>
            <person name="Osmani S.A."/>
            <person name="DeSouza C.P."/>
            <person name="Glass L."/>
            <person name="Orbach M.J."/>
            <person name="Berglund J.A."/>
            <person name="Voelker R."/>
            <person name="Yarden O."/>
            <person name="Plamann M."/>
            <person name="Seiler S."/>
            <person name="Dunlap J."/>
            <person name="Radford A."/>
            <person name="Aramayo R."/>
            <person name="Natvig D.O."/>
            <person name="Alex L.A."/>
            <person name="Mannhaupt G."/>
            <person name="Ebbole D.J."/>
            <person name="Freitag M."/>
            <person name="Paulsen I."/>
            <person name="Sachs M.S."/>
            <person name="Lander E.S."/>
            <person name="Nusbaum C."/>
            <person name="Birren B."/>
        </authorList>
    </citation>
    <scope>NUCLEOTIDE SEQUENCE [LARGE SCALE GENOMIC DNA]</scope>
    <source>
        <strain evidence="3">ATCC 24698 / 74-OR23-1A / CBS 708.71 / DSM 1257 / FGSC 987</strain>
    </source>
</reference>
<feature type="region of interest" description="Disordered" evidence="1">
    <location>
        <begin position="61"/>
        <end position="95"/>
    </location>
</feature>
<dbReference type="HOGENOM" id="CLU_2373308_0_0_1"/>
<dbReference type="OrthoDB" id="10281406at2759"/>
<protein>
    <submittedName>
        <fullName evidence="2">Uncharacterized protein</fullName>
    </submittedName>
</protein>
<dbReference type="EMBL" id="CM002240">
    <property type="protein sequence ID" value="EAA32196.1"/>
    <property type="molecule type" value="Genomic_DNA"/>
</dbReference>
<keyword evidence="3" id="KW-1185">Reference proteome</keyword>
<evidence type="ECO:0000313" key="2">
    <source>
        <dbReference type="EMBL" id="EAA32196.1"/>
    </source>
</evidence>
<dbReference type="VEuPathDB" id="FungiDB:NCU01346"/>
<dbReference type="OMA" id="QKGVKWA"/>
<evidence type="ECO:0000256" key="1">
    <source>
        <dbReference type="SAM" id="MobiDB-lite"/>
    </source>
</evidence>
<organism evidence="2 3">
    <name type="scientific">Neurospora crassa (strain ATCC 24698 / 74-OR23-1A / CBS 708.71 / DSM 1257 / FGSC 987)</name>
    <dbReference type="NCBI Taxonomy" id="367110"/>
    <lineage>
        <taxon>Eukaryota</taxon>
        <taxon>Fungi</taxon>
        <taxon>Dikarya</taxon>
        <taxon>Ascomycota</taxon>
        <taxon>Pezizomycotina</taxon>
        <taxon>Sordariomycetes</taxon>
        <taxon>Sordariomycetidae</taxon>
        <taxon>Sordariales</taxon>
        <taxon>Sordariaceae</taxon>
        <taxon>Neurospora</taxon>
    </lineage>
</organism>
<dbReference type="GeneID" id="3877560"/>
<dbReference type="STRING" id="367110.Q7S7W2"/>
<dbReference type="KEGG" id="ncr:NCU01346"/>